<proteinExistence type="predicted"/>
<feature type="coiled-coil region" evidence="1">
    <location>
        <begin position="78"/>
        <end position="110"/>
    </location>
</feature>
<evidence type="ECO:0000313" key="2">
    <source>
        <dbReference type="EMBL" id="MDB7084730.1"/>
    </source>
</evidence>
<keyword evidence="1" id="KW-0175">Coiled coil</keyword>
<comment type="caution">
    <text evidence="2">The sequence shown here is derived from an EMBL/GenBank/DDBJ whole genome shotgun (WGS) entry which is preliminary data.</text>
</comment>
<evidence type="ECO:0000256" key="1">
    <source>
        <dbReference type="SAM" id="Coils"/>
    </source>
</evidence>
<sequence length="251" mass="30573">MNKSHCYMLIVNDKKCYSYSYAQKCYNRFLESDDQLLKVLLYRFKNDLKPKYEFNIVKDKPLNKNLFLQILYMIELDIARHKRKLAEAKTKKEKQEEQEYLEMLKKAEKDAEEWYLDFILESSKREDMWLYCLLTDPNEFEQFHYYSPADIIYMSYTLAVLDRGTDNDNDGLLEKNIDDISDIDIENLVYRFEASCREHWIKNDFHEEMVELYSSRYVNNVYIKNRILKNNNAYRNLHKTKAMKKKRSIQR</sequence>
<protein>
    <submittedName>
        <fullName evidence="2">Uncharacterized protein</fullName>
    </submittedName>
</protein>
<accession>A0AB35ING7</accession>
<dbReference type="EMBL" id="JAQLKE010000023">
    <property type="protein sequence ID" value="MDB7084730.1"/>
    <property type="molecule type" value="Genomic_DNA"/>
</dbReference>
<organism evidence="2 3">
    <name type="scientific">Thomasclavelia ramosa</name>
    <dbReference type="NCBI Taxonomy" id="1547"/>
    <lineage>
        <taxon>Bacteria</taxon>
        <taxon>Bacillati</taxon>
        <taxon>Bacillota</taxon>
        <taxon>Erysipelotrichia</taxon>
        <taxon>Erysipelotrichales</taxon>
        <taxon>Coprobacillaceae</taxon>
        <taxon>Thomasclavelia</taxon>
    </lineage>
</organism>
<dbReference type="RefSeq" id="WP_147360204.1">
    <property type="nucleotide sequence ID" value="NZ_JADPBJ010000005.1"/>
</dbReference>
<evidence type="ECO:0000313" key="3">
    <source>
        <dbReference type="Proteomes" id="UP001211987"/>
    </source>
</evidence>
<dbReference type="Proteomes" id="UP001211987">
    <property type="component" value="Unassembled WGS sequence"/>
</dbReference>
<reference evidence="2" key="1">
    <citation type="submission" date="2023-01" db="EMBL/GenBank/DDBJ databases">
        <title>Human gut microbiome strain richness.</title>
        <authorList>
            <person name="Chen-Liaw A."/>
        </authorList>
    </citation>
    <scope>NUCLEOTIDE SEQUENCE</scope>
    <source>
        <strain evidence="2">1001217st2_G6_1001217B_191108</strain>
    </source>
</reference>
<dbReference type="AlphaFoldDB" id="A0AB35ING7"/>
<name>A0AB35ING7_9FIRM</name>
<gene>
    <name evidence="2" type="ORF">PM738_13030</name>
</gene>